<proteinExistence type="predicted"/>
<evidence type="ECO:0000313" key="1">
    <source>
        <dbReference type="EMBL" id="OAX43978.1"/>
    </source>
</evidence>
<organism evidence="1 2">
    <name type="scientific">Rhizopogon vinicolor AM-OR11-026</name>
    <dbReference type="NCBI Taxonomy" id="1314800"/>
    <lineage>
        <taxon>Eukaryota</taxon>
        <taxon>Fungi</taxon>
        <taxon>Dikarya</taxon>
        <taxon>Basidiomycota</taxon>
        <taxon>Agaricomycotina</taxon>
        <taxon>Agaricomycetes</taxon>
        <taxon>Agaricomycetidae</taxon>
        <taxon>Boletales</taxon>
        <taxon>Suillineae</taxon>
        <taxon>Rhizopogonaceae</taxon>
        <taxon>Rhizopogon</taxon>
    </lineage>
</organism>
<name>A0A1B7NGE1_9AGAM</name>
<dbReference type="InParanoid" id="A0A1B7NGE1"/>
<reference evidence="1 2" key="1">
    <citation type="submission" date="2016-06" db="EMBL/GenBank/DDBJ databases">
        <title>Comparative genomics of the ectomycorrhizal sister species Rhizopogon vinicolor and Rhizopogon vesiculosus (Basidiomycota: Boletales) reveals a divergence of the mating type B locus.</title>
        <authorList>
            <consortium name="DOE Joint Genome Institute"/>
            <person name="Mujic A.B."/>
            <person name="Kuo A."/>
            <person name="Tritt A."/>
            <person name="Lipzen A."/>
            <person name="Chen C."/>
            <person name="Johnson J."/>
            <person name="Sharma A."/>
            <person name="Barry K."/>
            <person name="Grigoriev I.V."/>
            <person name="Spatafora J.W."/>
        </authorList>
    </citation>
    <scope>NUCLEOTIDE SEQUENCE [LARGE SCALE GENOMIC DNA]</scope>
    <source>
        <strain evidence="1 2">AM-OR11-026</strain>
    </source>
</reference>
<evidence type="ECO:0000313" key="2">
    <source>
        <dbReference type="Proteomes" id="UP000092154"/>
    </source>
</evidence>
<dbReference type="OrthoDB" id="2794631at2759"/>
<accession>A0A1B7NGE1</accession>
<evidence type="ECO:0008006" key="3">
    <source>
        <dbReference type="Google" id="ProtNLM"/>
    </source>
</evidence>
<sequence>MHCALQLNVIIRVLFGYVNEPSMHYWPGSNIGQKTRLAALARTCRIFHEPALDVLWGNLYF</sequence>
<feature type="non-terminal residue" evidence="1">
    <location>
        <position position="61"/>
    </location>
</feature>
<dbReference type="Proteomes" id="UP000092154">
    <property type="component" value="Unassembled WGS sequence"/>
</dbReference>
<dbReference type="AlphaFoldDB" id="A0A1B7NGE1"/>
<protein>
    <recommendedName>
        <fullName evidence="3">F-box domain-containing protein</fullName>
    </recommendedName>
</protein>
<gene>
    <name evidence="1" type="ORF">K503DRAFT_675498</name>
</gene>
<dbReference type="EMBL" id="KV448130">
    <property type="protein sequence ID" value="OAX43978.1"/>
    <property type="molecule type" value="Genomic_DNA"/>
</dbReference>
<keyword evidence="2" id="KW-1185">Reference proteome</keyword>